<dbReference type="NCBIfam" id="NF033527">
    <property type="entry name" value="transpos_Tn3"/>
    <property type="match status" value="1"/>
</dbReference>
<accession>A0A6P1KLT6</accession>
<feature type="domain" description="DUF4158" evidence="1">
    <location>
        <begin position="6"/>
        <end position="169"/>
    </location>
</feature>
<organism evidence="2">
    <name type="scientific">Faucicola osloensis</name>
    <name type="common">Moraxella osloensis</name>
    <dbReference type="NCBI Taxonomy" id="34062"/>
    <lineage>
        <taxon>Bacteria</taxon>
        <taxon>Pseudomonadati</taxon>
        <taxon>Pseudomonadota</taxon>
        <taxon>Gammaproteobacteria</taxon>
        <taxon>Moraxellales</taxon>
        <taxon>Moraxellaceae</taxon>
        <taxon>Faucicola</taxon>
    </lineage>
</organism>
<dbReference type="InterPro" id="IPR025296">
    <property type="entry name" value="DUF4158"/>
</dbReference>
<protein>
    <submittedName>
        <fullName evidence="2">Tn3 family transposase</fullName>
    </submittedName>
</protein>
<dbReference type="Pfam" id="PF13700">
    <property type="entry name" value="DUF4158"/>
    <property type="match status" value="1"/>
</dbReference>
<name>A0A6P1KLT6_FAUOS</name>
<geneLocation type="plasmid" evidence="2">
    <name>p2</name>
</geneLocation>
<dbReference type="EMBL" id="CP047228">
    <property type="protein sequence ID" value="QHG10823.1"/>
    <property type="molecule type" value="Genomic_DNA"/>
</dbReference>
<evidence type="ECO:0000313" key="2">
    <source>
        <dbReference type="EMBL" id="QHG10823.1"/>
    </source>
</evidence>
<gene>
    <name evidence="2" type="ORF">GSF12_12570</name>
</gene>
<proteinExistence type="predicted"/>
<evidence type="ECO:0000259" key="1">
    <source>
        <dbReference type="Pfam" id="PF13700"/>
    </source>
</evidence>
<dbReference type="AlphaFoldDB" id="A0A6P1KLT6"/>
<dbReference type="InterPro" id="IPR047653">
    <property type="entry name" value="Tn3-like_transpos"/>
</dbReference>
<reference evidence="2" key="1">
    <citation type="journal article" date="2020" name="Microbiol. Resour. Announc.">
        <title>Complete Genome Sequence of Moraxella osloensis Strain YV1, Isolated from an Australian Wastewater Treatment Plant.</title>
        <authorList>
            <person name="Batinovic S."/>
            <person name="Rice D.T.F."/>
            <person name="Seviour R.J."/>
            <person name="Petrovski S."/>
        </authorList>
    </citation>
    <scope>NUCLEOTIDE SEQUENCE</scope>
    <source>
        <strain evidence="2">YV1</strain>
    </source>
</reference>
<sequence length="654" mass="74841">MPRRSILSAQEKQTLLALPDTQDDFIRHYSLSEADLSIIGQKRSDANRLGFAIGLCYMRYPSIILGVNESPHPTLLDFVAKQLNVNPNYWQDYGIREVTRREHLIELQQIFGFQAFSHLNYSHYVAYITAFAKETDKGILLAQHLVNYLRSQNILLPAINAIEQICAEAITQANKAIYETLTADLTPTHLEKLDKLLTLKTGTNLTWLSWLRQSPLKPNSRHMNTHIDRLKYCLALGLPDGIERRIHQNRLLKIAREGGQMQATDLAKFEPKRRYATLVALVIEGKATIIDEIIDLHDRIIGRIFSKAKHKHHQVFQESGKAINEALLVFRGMGKAILEANANQLDLSKAIEAVISWEALAQSIQETETLVQPNDFDFLPRINDSYQTIRRYAPAMLEILPLQATQATDSLMQAVELLREMKIEDTRKLPKNPNKPIPTKFIKKRWHKLIYTDDGIDVRYYELCVLSELKNALRSGDIWVQGSRQFKAFDEYLVPTDSFNHNWQTQQLPLGIETDCITYLNHRLDLLAKQLKITIDFLPLLKQGDSFYKTVKPDRKNVLTGIDISIMPCATRSTYPFSYSKRFSTFRTIGGDFTATRTSLGRVSLIHDFKTATCVLAFVGQLSFQFKPACIVNRFGEFAFFTIKLITLNITDHD</sequence>
<keyword evidence="2" id="KW-0614">Plasmid</keyword>